<keyword evidence="4" id="KW-1185">Reference proteome</keyword>
<dbReference type="EMBL" id="FPBV01000001">
    <property type="protein sequence ID" value="SFU33734.1"/>
    <property type="molecule type" value="Genomic_DNA"/>
</dbReference>
<dbReference type="OrthoDB" id="9985241at2"/>
<keyword evidence="2" id="KW-0472">Membrane</keyword>
<proteinExistence type="predicted"/>
<reference evidence="4" key="1">
    <citation type="submission" date="2016-10" db="EMBL/GenBank/DDBJ databases">
        <authorList>
            <person name="Varghese N."/>
        </authorList>
    </citation>
    <scope>NUCLEOTIDE SEQUENCE [LARGE SCALE GENOMIC DNA]</scope>
    <source>
        <strain evidence="4">DSM 17980</strain>
    </source>
</reference>
<keyword evidence="2" id="KW-1133">Transmembrane helix</keyword>
<feature type="region of interest" description="Disordered" evidence="1">
    <location>
        <begin position="1"/>
        <end position="32"/>
    </location>
</feature>
<feature type="region of interest" description="Disordered" evidence="1">
    <location>
        <begin position="77"/>
        <end position="106"/>
    </location>
</feature>
<sequence length="174" mass="16883">MDLDPKRDPQGPAVQGISSRDAARAEKAMKQGRQRARQARWLSVFSWGTVAASVAGFFTLWYTVSGSPVSAATGIGQTNGTGSGMAAQGSGSQGASGSTRSGSMASGAYGGGDAGFGGAIGGRRHHRDLGSGLDGGASGGGNDGGVYGGSTYGGSFGGAGISSAQSPDVRTGGS</sequence>
<gene>
    <name evidence="3" type="ORF">SAMN05421543_101172</name>
</gene>
<evidence type="ECO:0000256" key="1">
    <source>
        <dbReference type="SAM" id="MobiDB-lite"/>
    </source>
</evidence>
<dbReference type="AlphaFoldDB" id="A0A1I7FC34"/>
<feature type="transmembrane region" description="Helical" evidence="2">
    <location>
        <begin position="39"/>
        <end position="62"/>
    </location>
</feature>
<evidence type="ECO:0000313" key="4">
    <source>
        <dbReference type="Proteomes" id="UP000183508"/>
    </source>
</evidence>
<keyword evidence="2" id="KW-0812">Transmembrane</keyword>
<protein>
    <submittedName>
        <fullName evidence="3">Uncharacterized protein</fullName>
    </submittedName>
</protein>
<dbReference type="Proteomes" id="UP000183508">
    <property type="component" value="Unassembled WGS sequence"/>
</dbReference>
<dbReference type="STRING" id="392015.SAMN05421543_101172"/>
<accession>A0A1I7FC34</accession>
<dbReference type="RefSeq" id="WP_074948651.1">
    <property type="nucleotide sequence ID" value="NZ_FPBV01000001.1"/>
</dbReference>
<feature type="region of interest" description="Disordered" evidence="1">
    <location>
        <begin position="120"/>
        <end position="140"/>
    </location>
</feature>
<evidence type="ECO:0000313" key="3">
    <source>
        <dbReference type="EMBL" id="SFU33734.1"/>
    </source>
</evidence>
<feature type="compositionally biased region" description="Low complexity" evidence="1">
    <location>
        <begin position="84"/>
        <end position="106"/>
    </location>
</feature>
<organism evidence="3 4">
    <name type="scientific">Alicyclobacillus macrosporangiidus</name>
    <dbReference type="NCBI Taxonomy" id="392015"/>
    <lineage>
        <taxon>Bacteria</taxon>
        <taxon>Bacillati</taxon>
        <taxon>Bacillota</taxon>
        <taxon>Bacilli</taxon>
        <taxon>Bacillales</taxon>
        <taxon>Alicyclobacillaceae</taxon>
        <taxon>Alicyclobacillus</taxon>
    </lineage>
</organism>
<name>A0A1I7FC34_9BACL</name>
<evidence type="ECO:0000256" key="2">
    <source>
        <dbReference type="SAM" id="Phobius"/>
    </source>
</evidence>